<feature type="domain" description="Type II secretion system protein GspF" evidence="8">
    <location>
        <begin position="25"/>
        <end position="141"/>
    </location>
</feature>
<keyword evidence="4 7" id="KW-0812">Transmembrane</keyword>
<dbReference type="KEGG" id="vil:CFK37_14145"/>
<evidence type="ECO:0000256" key="3">
    <source>
        <dbReference type="ARBA" id="ARBA00022475"/>
    </source>
</evidence>
<feature type="transmembrane region" description="Helical" evidence="7">
    <location>
        <begin position="320"/>
        <end position="345"/>
    </location>
</feature>
<dbReference type="InterPro" id="IPR047692">
    <property type="entry name" value="T4P_ComGB"/>
</dbReference>
<dbReference type="PANTHER" id="PTHR30012:SF0">
    <property type="entry name" value="TYPE II SECRETION SYSTEM PROTEIN F-RELATED"/>
    <property type="match status" value="1"/>
</dbReference>
<keyword evidence="10" id="KW-1185">Reference proteome</keyword>
<dbReference type="PANTHER" id="PTHR30012">
    <property type="entry name" value="GENERAL SECRETION PATHWAY PROTEIN"/>
    <property type="match status" value="1"/>
</dbReference>
<dbReference type="GO" id="GO:0005886">
    <property type="term" value="C:plasma membrane"/>
    <property type="evidence" value="ECO:0007669"/>
    <property type="project" value="UniProtKB-SubCell"/>
</dbReference>
<evidence type="ECO:0000313" key="9">
    <source>
        <dbReference type="EMBL" id="ASK63207.1"/>
    </source>
</evidence>
<dbReference type="Gene3D" id="1.20.81.30">
    <property type="entry name" value="Type II secretion system (T2SS), domain F"/>
    <property type="match status" value="2"/>
</dbReference>
<feature type="domain" description="Type II secretion system protein GspF" evidence="8">
    <location>
        <begin position="221"/>
        <end position="343"/>
    </location>
</feature>
<dbReference type="PRINTS" id="PR00812">
    <property type="entry name" value="BCTERIALGSPF"/>
</dbReference>
<keyword evidence="5 7" id="KW-1133">Transmembrane helix</keyword>
<evidence type="ECO:0000256" key="4">
    <source>
        <dbReference type="ARBA" id="ARBA00022692"/>
    </source>
</evidence>
<keyword evidence="3" id="KW-1003">Cell membrane</keyword>
<dbReference type="Proteomes" id="UP000198312">
    <property type="component" value="Chromosome"/>
</dbReference>
<dbReference type="InterPro" id="IPR003004">
    <property type="entry name" value="GspF/PilC"/>
</dbReference>
<proteinExistence type="inferred from homology"/>
<dbReference type="RefSeq" id="WP_089062466.1">
    <property type="nucleotide sequence ID" value="NZ_CP022315.1"/>
</dbReference>
<dbReference type="InterPro" id="IPR042094">
    <property type="entry name" value="T2SS_GspF_sf"/>
</dbReference>
<evidence type="ECO:0000256" key="6">
    <source>
        <dbReference type="ARBA" id="ARBA00023136"/>
    </source>
</evidence>
<evidence type="ECO:0000256" key="7">
    <source>
        <dbReference type="SAM" id="Phobius"/>
    </source>
</evidence>
<dbReference type="AlphaFoldDB" id="A0A220U514"/>
<evidence type="ECO:0000313" key="10">
    <source>
        <dbReference type="Proteomes" id="UP000198312"/>
    </source>
</evidence>
<reference evidence="9 10" key="1">
    <citation type="submission" date="2017-07" db="EMBL/GenBank/DDBJ databases">
        <title>Virgibacillus sp. LM2416.</title>
        <authorList>
            <person name="Tak E.J."/>
            <person name="Bae J.-W."/>
        </authorList>
    </citation>
    <scope>NUCLEOTIDE SEQUENCE [LARGE SCALE GENOMIC DNA]</scope>
    <source>
        <strain evidence="9 10">LM2416</strain>
    </source>
</reference>
<dbReference type="OrthoDB" id="2974223at2"/>
<dbReference type="NCBIfam" id="NF041012">
    <property type="entry name" value="T4P_ComGB"/>
    <property type="match status" value="1"/>
</dbReference>
<evidence type="ECO:0000256" key="5">
    <source>
        <dbReference type="ARBA" id="ARBA00022989"/>
    </source>
</evidence>
<sequence length="351" mass="40559">MGLSLRNYFRKANPHKLKKEIQLLFLTRLLRLLKNGYSLLDALEVMKWDKQMQASTAIIVQSLKEGSTLDEAFVKASFNSTITTYLYFVKANGDIQASLEKCIEMYQQRMEFTAKFQQTIRYPLLLLIIFSILLYFIKNSILPSFSDLFLTNAVTSSTISISLIVINIFGTFAWAGIVIVLVSFFGWQYIKDKVSIESQLNLYRKIPIYRSYKRVETSFLFATHFSSLLKTGISIKDILTIMSNQTQSPILSYYSHLMTDELNRGHHINYLLTQLFLLEQQIAHIFQKNADAQALEKDLTVYAGIVTEDLNRRITKAISYIQPIFFIILAGFIVLIYITLMYPMFQLIKTI</sequence>
<gene>
    <name evidence="9" type="ORF">CFK37_14145</name>
</gene>
<evidence type="ECO:0000256" key="1">
    <source>
        <dbReference type="ARBA" id="ARBA00004651"/>
    </source>
</evidence>
<organism evidence="9 10">
    <name type="scientific">Virgibacillus phasianinus</name>
    <dbReference type="NCBI Taxonomy" id="2017483"/>
    <lineage>
        <taxon>Bacteria</taxon>
        <taxon>Bacillati</taxon>
        <taxon>Bacillota</taxon>
        <taxon>Bacilli</taxon>
        <taxon>Bacillales</taxon>
        <taxon>Bacillaceae</taxon>
        <taxon>Virgibacillus</taxon>
    </lineage>
</organism>
<protein>
    <submittedName>
        <fullName evidence="9">Chromosome partitioning protein ParA</fullName>
    </submittedName>
</protein>
<comment type="subcellular location">
    <subcellularLocation>
        <location evidence="1">Cell membrane</location>
        <topology evidence="1">Multi-pass membrane protein</topology>
    </subcellularLocation>
</comment>
<dbReference type="Pfam" id="PF00482">
    <property type="entry name" value="T2SSF"/>
    <property type="match status" value="2"/>
</dbReference>
<dbReference type="InterPro" id="IPR018076">
    <property type="entry name" value="T2SS_GspF_dom"/>
</dbReference>
<name>A0A220U514_9BACI</name>
<evidence type="ECO:0000256" key="2">
    <source>
        <dbReference type="ARBA" id="ARBA00005745"/>
    </source>
</evidence>
<evidence type="ECO:0000259" key="8">
    <source>
        <dbReference type="Pfam" id="PF00482"/>
    </source>
</evidence>
<accession>A0A220U514</accession>
<keyword evidence="6 7" id="KW-0472">Membrane</keyword>
<dbReference type="EMBL" id="CP022315">
    <property type="protein sequence ID" value="ASK63207.1"/>
    <property type="molecule type" value="Genomic_DNA"/>
</dbReference>
<comment type="similarity">
    <text evidence="2">Belongs to the GSP F family.</text>
</comment>
<feature type="transmembrane region" description="Helical" evidence="7">
    <location>
        <begin position="157"/>
        <end position="185"/>
    </location>
</feature>
<feature type="transmembrane region" description="Helical" evidence="7">
    <location>
        <begin position="119"/>
        <end position="137"/>
    </location>
</feature>